<keyword evidence="4 7" id="KW-1133">Transmembrane helix</keyword>
<evidence type="ECO:0000256" key="4">
    <source>
        <dbReference type="ARBA" id="ARBA00022989"/>
    </source>
</evidence>
<evidence type="ECO:0000256" key="7">
    <source>
        <dbReference type="SAM" id="Phobius"/>
    </source>
</evidence>
<evidence type="ECO:0000256" key="2">
    <source>
        <dbReference type="ARBA" id="ARBA00022448"/>
    </source>
</evidence>
<reference evidence="12" key="1">
    <citation type="journal article" date="2019" name="Gigascience">
        <title>De novo genome assembly of the endangered Acer yangbiense, a plant species with extremely small populations endemic to Yunnan Province, China.</title>
        <authorList>
            <person name="Yang J."/>
            <person name="Wariss H.M."/>
            <person name="Tao L."/>
            <person name="Zhang R."/>
            <person name="Yun Q."/>
            <person name="Hollingsworth P."/>
            <person name="Dao Z."/>
            <person name="Luo G."/>
            <person name="Guo H."/>
            <person name="Ma Y."/>
            <person name="Sun W."/>
        </authorList>
    </citation>
    <scope>NUCLEOTIDE SEQUENCE [LARGE SCALE GENOMIC DNA]</scope>
    <source>
        <strain evidence="12">cv. Malutang</strain>
    </source>
</reference>
<dbReference type="Pfam" id="PF19055">
    <property type="entry name" value="ABC2_membrane_7"/>
    <property type="match status" value="2"/>
</dbReference>
<dbReference type="InterPro" id="IPR027417">
    <property type="entry name" value="P-loop_NTPase"/>
</dbReference>
<dbReference type="PANTHER" id="PTHR48041">
    <property type="entry name" value="ABC TRANSPORTER G FAMILY MEMBER 28"/>
    <property type="match status" value="1"/>
</dbReference>
<proteinExistence type="predicted"/>
<dbReference type="Proteomes" id="UP000323000">
    <property type="component" value="Chromosome 7"/>
</dbReference>
<dbReference type="GO" id="GO:0005524">
    <property type="term" value="F:ATP binding"/>
    <property type="evidence" value="ECO:0007669"/>
    <property type="project" value="InterPro"/>
</dbReference>
<keyword evidence="8" id="KW-0732">Signal</keyword>
<feature type="transmembrane region" description="Helical" evidence="7">
    <location>
        <begin position="248"/>
        <end position="270"/>
    </location>
</feature>
<dbReference type="OrthoDB" id="66620at2759"/>
<evidence type="ECO:0000256" key="3">
    <source>
        <dbReference type="ARBA" id="ARBA00022692"/>
    </source>
</evidence>
<evidence type="ECO:0000259" key="10">
    <source>
        <dbReference type="Pfam" id="PF19055"/>
    </source>
</evidence>
<evidence type="ECO:0000256" key="1">
    <source>
        <dbReference type="ARBA" id="ARBA00004141"/>
    </source>
</evidence>
<dbReference type="InterPro" id="IPR003439">
    <property type="entry name" value="ABC_transporter-like_ATP-bd"/>
</dbReference>
<feature type="transmembrane region" description="Helical" evidence="7">
    <location>
        <begin position="842"/>
        <end position="861"/>
    </location>
</feature>
<dbReference type="Gene3D" id="3.40.50.300">
    <property type="entry name" value="P-loop containing nucleotide triphosphate hydrolases"/>
    <property type="match status" value="1"/>
</dbReference>
<sequence length="965" mass="107428">MSGVRINVNLALHAIFPLILVSNLFPIAQCADGDDYSRTGNPAMLPPVTQLIYGRLSNLTGRLMDDLQSQMGFCIKNVHADWKGAVNFIGNLDFLTNCIKKTKEDVTQRLCTKADIDFYLHSLSKRGYLKPNKNCNLTSWSSGCEPGRKACPLGSYCPLAKLNNATGICDPYSYKVPSGQPNHTCGTADIWSNVEISTDIFCLPGSYCPTTTNITAAGFQFLKNDLVDNFAACFKLASCNSKAENQNIHAYGILLIALLTTLMIIIYNWSDQVLITRERRQAKRREAAARHARENAQARERWKSAKNVAKKRAMGLQQQISRTFSRTKSTSQPEQQKLFGQAISPLPSDTLSSSERSSAALKDDKKEASSLTKMMLAIEDDPNSHEGFNLEIGDINIKKHAPKSEQPKTRTQIFKYAYGQLEKEKAMQEKHNLTFSGIITMATDVDIKTRPVIEVSFKDLTLTLKGKNKHLLRYVTGKFMPGRVSAVMGPSGARKTTFLNALAGKPTGCITTGFILVNGKNESIHSYKKIIGYVPQDDIVHGNLTVEENLWFNARCRLSAYMPKADKVLVIERVIESLGLQAVRDSLVGTVEQRGISGGQSEALEGVNICMVVHQPSYALFKMFDDFLLLAKGGMTVYHGPVKKVEQYFSGLGITVPDHVNPPDHFIDILEGIVKPNGGVTHQQLPVRWMLHNGYPVPSDMLQYIDGDATSLAGNVADPGAEETRQSFAGDLWEDMMCNVELKRDRACLGTLAKVSDETFGSFGYTYTVIAVSLLCMIAALRSFSLEKLIYRRESASGMSSLVYFLAKDTVDDFNIIIKPLVYLSMFYFFKNPRSSFTDNYIVLLCLVYCVTGIVYVLAIFLEPTHAQLWSVILPVVLTLIATQDKDSLAMKNFGHFCYTSWALEAFVISNAERYSGVWLITRSESLMERGYDIDDWAQCLLCLLLFGIVSRIVAFFVMVTFKQK</sequence>
<evidence type="ECO:0000313" key="12">
    <source>
        <dbReference type="Proteomes" id="UP000323000"/>
    </source>
</evidence>
<dbReference type="GO" id="GO:0016020">
    <property type="term" value="C:membrane"/>
    <property type="evidence" value="ECO:0007669"/>
    <property type="project" value="UniProtKB-SubCell"/>
</dbReference>
<feature type="transmembrane region" description="Helical" evidence="7">
    <location>
        <begin position="867"/>
        <end position="883"/>
    </location>
</feature>
<dbReference type="InterPro" id="IPR043926">
    <property type="entry name" value="ABCG_dom"/>
</dbReference>
<feature type="compositionally biased region" description="Polar residues" evidence="6">
    <location>
        <begin position="347"/>
        <end position="357"/>
    </location>
</feature>
<dbReference type="SUPFAM" id="SSF52540">
    <property type="entry name" value="P-loop containing nucleoside triphosphate hydrolases"/>
    <property type="match status" value="1"/>
</dbReference>
<dbReference type="EMBL" id="VAHF01000007">
    <property type="protein sequence ID" value="TXG58485.1"/>
    <property type="molecule type" value="Genomic_DNA"/>
</dbReference>
<feature type="domain" description="ABC transporter family G" evidence="10">
    <location>
        <begin position="747"/>
        <end position="965"/>
    </location>
</feature>
<feature type="transmembrane region" description="Helical" evidence="7">
    <location>
        <begin position="764"/>
        <end position="784"/>
    </location>
</feature>
<name>A0A5C7HNZ6_9ROSI</name>
<dbReference type="InterPro" id="IPR050352">
    <property type="entry name" value="ABCG_transporters"/>
</dbReference>
<feature type="domain" description="ABC transporter family G" evidence="10">
    <location>
        <begin position="614"/>
        <end position="746"/>
    </location>
</feature>
<comment type="subcellular location">
    <subcellularLocation>
        <location evidence="1">Membrane</location>
        <topology evidence="1">Multi-pass membrane protein</topology>
    </subcellularLocation>
</comment>
<evidence type="ECO:0000256" key="8">
    <source>
        <dbReference type="SAM" id="SignalP"/>
    </source>
</evidence>
<organism evidence="11 12">
    <name type="scientific">Acer yangbiense</name>
    <dbReference type="NCBI Taxonomy" id="1000413"/>
    <lineage>
        <taxon>Eukaryota</taxon>
        <taxon>Viridiplantae</taxon>
        <taxon>Streptophyta</taxon>
        <taxon>Embryophyta</taxon>
        <taxon>Tracheophyta</taxon>
        <taxon>Spermatophyta</taxon>
        <taxon>Magnoliopsida</taxon>
        <taxon>eudicotyledons</taxon>
        <taxon>Gunneridae</taxon>
        <taxon>Pentapetalae</taxon>
        <taxon>rosids</taxon>
        <taxon>malvids</taxon>
        <taxon>Sapindales</taxon>
        <taxon>Sapindaceae</taxon>
        <taxon>Hippocastanoideae</taxon>
        <taxon>Acereae</taxon>
        <taxon>Acer</taxon>
    </lineage>
</organism>
<keyword evidence="12" id="KW-1185">Reference proteome</keyword>
<feature type="transmembrane region" description="Helical" evidence="7">
    <location>
        <begin position="940"/>
        <end position="962"/>
    </location>
</feature>
<dbReference type="PANTHER" id="PTHR48041:SF91">
    <property type="entry name" value="ABC TRANSPORTER G FAMILY MEMBER 28"/>
    <property type="match status" value="1"/>
</dbReference>
<evidence type="ECO:0008006" key="13">
    <source>
        <dbReference type="Google" id="ProtNLM"/>
    </source>
</evidence>
<comment type="caution">
    <text evidence="11">The sequence shown here is derived from an EMBL/GenBank/DDBJ whole genome shotgun (WGS) entry which is preliminary data.</text>
</comment>
<gene>
    <name evidence="11" type="ORF">EZV62_016314</name>
</gene>
<dbReference type="Pfam" id="PF00005">
    <property type="entry name" value="ABC_tran"/>
    <property type="match status" value="1"/>
</dbReference>
<evidence type="ECO:0000313" key="11">
    <source>
        <dbReference type="EMBL" id="TXG58485.1"/>
    </source>
</evidence>
<accession>A0A5C7HNZ6</accession>
<protein>
    <recommendedName>
        <fullName evidence="13">ABC transporter domain-containing protein</fullName>
    </recommendedName>
</protein>
<dbReference type="GO" id="GO:0016887">
    <property type="term" value="F:ATP hydrolysis activity"/>
    <property type="evidence" value="ECO:0007669"/>
    <property type="project" value="InterPro"/>
</dbReference>
<keyword evidence="3 7" id="KW-0812">Transmembrane</keyword>
<evidence type="ECO:0000256" key="5">
    <source>
        <dbReference type="ARBA" id="ARBA00023136"/>
    </source>
</evidence>
<evidence type="ECO:0000256" key="6">
    <source>
        <dbReference type="SAM" id="MobiDB-lite"/>
    </source>
</evidence>
<dbReference type="AlphaFoldDB" id="A0A5C7HNZ6"/>
<feature type="region of interest" description="Disordered" evidence="6">
    <location>
        <begin position="340"/>
        <end position="366"/>
    </location>
</feature>
<keyword evidence="2" id="KW-0813">Transport</keyword>
<feature type="chain" id="PRO_5022699655" description="ABC transporter domain-containing protein" evidence="8">
    <location>
        <begin position="31"/>
        <end position="965"/>
    </location>
</feature>
<keyword evidence="5 7" id="KW-0472">Membrane</keyword>
<dbReference type="GO" id="GO:0140359">
    <property type="term" value="F:ABC-type transporter activity"/>
    <property type="evidence" value="ECO:0007669"/>
    <property type="project" value="InterPro"/>
</dbReference>
<evidence type="ECO:0000259" key="9">
    <source>
        <dbReference type="Pfam" id="PF00005"/>
    </source>
</evidence>
<feature type="domain" description="ABC transporter" evidence="9">
    <location>
        <begin position="475"/>
        <end position="604"/>
    </location>
</feature>
<feature type="signal peptide" evidence="8">
    <location>
        <begin position="1"/>
        <end position="30"/>
    </location>
</feature>